<dbReference type="EMBL" id="FOZG01000001">
    <property type="protein sequence ID" value="SFR91855.1"/>
    <property type="molecule type" value="Genomic_DNA"/>
</dbReference>
<organism evidence="2 3">
    <name type="scientific">Sphingomonas jatrophae</name>
    <dbReference type="NCBI Taxonomy" id="1166337"/>
    <lineage>
        <taxon>Bacteria</taxon>
        <taxon>Pseudomonadati</taxon>
        <taxon>Pseudomonadota</taxon>
        <taxon>Alphaproteobacteria</taxon>
        <taxon>Sphingomonadales</taxon>
        <taxon>Sphingomonadaceae</taxon>
        <taxon>Sphingomonas</taxon>
    </lineage>
</organism>
<keyword evidence="3" id="KW-1185">Reference proteome</keyword>
<evidence type="ECO:0000256" key="1">
    <source>
        <dbReference type="ARBA" id="ARBA00006484"/>
    </source>
</evidence>
<gene>
    <name evidence="2" type="ORF">SAMN05192580_1846</name>
</gene>
<dbReference type="Gene3D" id="3.40.50.720">
    <property type="entry name" value="NAD(P)-binding Rossmann-like Domain"/>
    <property type="match status" value="1"/>
</dbReference>
<dbReference type="InterPro" id="IPR002347">
    <property type="entry name" value="SDR_fam"/>
</dbReference>
<dbReference type="GO" id="GO:0016616">
    <property type="term" value="F:oxidoreductase activity, acting on the CH-OH group of donors, NAD or NADP as acceptor"/>
    <property type="evidence" value="ECO:0007669"/>
    <property type="project" value="TreeGrafter"/>
</dbReference>
<dbReference type="OrthoDB" id="9789398at2"/>
<reference evidence="2 3" key="1">
    <citation type="submission" date="2016-10" db="EMBL/GenBank/DDBJ databases">
        <authorList>
            <person name="de Groot N.N."/>
        </authorList>
    </citation>
    <scope>NUCLEOTIDE SEQUENCE [LARGE SCALE GENOMIC DNA]</scope>
    <source>
        <strain evidence="2 3">S5-249</strain>
    </source>
</reference>
<proteinExistence type="inferred from homology"/>
<dbReference type="AlphaFoldDB" id="A0A1I6KKS4"/>
<dbReference type="InterPro" id="IPR036291">
    <property type="entry name" value="NAD(P)-bd_dom_sf"/>
</dbReference>
<dbReference type="Pfam" id="PF13561">
    <property type="entry name" value="adh_short_C2"/>
    <property type="match status" value="1"/>
</dbReference>
<dbReference type="PANTHER" id="PTHR42760">
    <property type="entry name" value="SHORT-CHAIN DEHYDROGENASES/REDUCTASES FAMILY MEMBER"/>
    <property type="match status" value="1"/>
</dbReference>
<protein>
    <submittedName>
        <fullName evidence="2">NAD(P)-dependent dehydrogenase, short-chain alcohol dehydrogenase family</fullName>
    </submittedName>
</protein>
<dbReference type="FunFam" id="3.40.50.720:FF:000084">
    <property type="entry name" value="Short-chain dehydrogenase reductase"/>
    <property type="match status" value="1"/>
</dbReference>
<evidence type="ECO:0000313" key="3">
    <source>
        <dbReference type="Proteomes" id="UP000198824"/>
    </source>
</evidence>
<dbReference type="PRINTS" id="PR00081">
    <property type="entry name" value="GDHRDH"/>
</dbReference>
<dbReference type="PROSITE" id="PS00061">
    <property type="entry name" value="ADH_SHORT"/>
    <property type="match status" value="1"/>
</dbReference>
<dbReference type="PRINTS" id="PR00080">
    <property type="entry name" value="SDRFAMILY"/>
</dbReference>
<comment type="similarity">
    <text evidence="1">Belongs to the short-chain dehydrogenases/reductases (SDR) family.</text>
</comment>
<name>A0A1I6KKS4_9SPHN</name>
<dbReference type="Proteomes" id="UP000198824">
    <property type="component" value="Unassembled WGS sequence"/>
</dbReference>
<dbReference type="CDD" id="cd05233">
    <property type="entry name" value="SDR_c"/>
    <property type="match status" value="1"/>
</dbReference>
<dbReference type="STRING" id="1166337.SAMN05192580_1846"/>
<evidence type="ECO:0000313" key="2">
    <source>
        <dbReference type="EMBL" id="SFR91855.1"/>
    </source>
</evidence>
<sequence>MAQGSLDGRAALITGAADGVGQGMAIRFAQAGGKVIVADFNEEKGRETTEQLRQLGGTAEFVRCDVSQRDQVIGAVEATVEKFGAIDVLVNNAYRGRGLHRIEDKTDDIFEDAMRVCLYAAKWSMEAAMPHMRARHWGRIINICSLNGVNAHMGSAEYNAGKEALRSYTRSAAREWARHGICANIICPAAKSAAFRTFEKLQPEVAAASSGANPMGRMGDPADDIGGVALFLASEDARYLTGNTLFVDGGAHINGVAWAPDLDNLPTFA</sequence>
<dbReference type="SUPFAM" id="SSF51735">
    <property type="entry name" value="NAD(P)-binding Rossmann-fold domains"/>
    <property type="match status" value="1"/>
</dbReference>
<dbReference type="RefSeq" id="WP_093313449.1">
    <property type="nucleotide sequence ID" value="NZ_FOZG01000001.1"/>
</dbReference>
<accession>A0A1I6KKS4</accession>
<dbReference type="InterPro" id="IPR020904">
    <property type="entry name" value="Sc_DH/Rdtase_CS"/>
</dbReference>